<dbReference type="InterPro" id="IPR020846">
    <property type="entry name" value="MFS_dom"/>
</dbReference>
<dbReference type="InterPro" id="IPR011701">
    <property type="entry name" value="MFS"/>
</dbReference>
<dbReference type="Pfam" id="PF07690">
    <property type="entry name" value="MFS_1"/>
    <property type="match status" value="1"/>
</dbReference>
<dbReference type="OrthoDB" id="6499973at2759"/>
<feature type="transmembrane region" description="Helical" evidence="4">
    <location>
        <begin position="392"/>
        <end position="411"/>
    </location>
</feature>
<feature type="transmembrane region" description="Helical" evidence="4">
    <location>
        <begin position="190"/>
        <end position="210"/>
    </location>
</feature>
<dbReference type="GO" id="GO:0016020">
    <property type="term" value="C:membrane"/>
    <property type="evidence" value="ECO:0007669"/>
    <property type="project" value="UniProtKB-SubCell"/>
</dbReference>
<reference evidence="6 7" key="1">
    <citation type="journal article" date="2009" name="PLoS Genet.">
        <title>The genome of Nectria haematococca: contribution of supernumerary chromosomes to gene expansion.</title>
        <authorList>
            <person name="Coleman J.J."/>
            <person name="Rounsley S.D."/>
            <person name="Rodriguez-Carres M."/>
            <person name="Kuo A."/>
            <person name="Wasmann C.C."/>
            <person name="Grimwood J."/>
            <person name="Schmutz J."/>
            <person name="Taga M."/>
            <person name="White G.J."/>
            <person name="Zhou S."/>
            <person name="Schwartz D.C."/>
            <person name="Freitag M."/>
            <person name="Ma L.J."/>
            <person name="Danchin E.G."/>
            <person name="Henrissat B."/>
            <person name="Coutinho P.M."/>
            <person name="Nelson D.R."/>
            <person name="Straney D."/>
            <person name="Napoli C.A."/>
            <person name="Barker B.M."/>
            <person name="Gribskov M."/>
            <person name="Rep M."/>
            <person name="Kroken S."/>
            <person name="Molnar I."/>
            <person name="Rensing C."/>
            <person name="Kennell J.C."/>
            <person name="Zamora J."/>
            <person name="Farman M.L."/>
            <person name="Selker E.U."/>
            <person name="Salamov A."/>
            <person name="Shapiro H."/>
            <person name="Pangilinan J."/>
            <person name="Lindquist E."/>
            <person name="Lamers C."/>
            <person name="Grigoriev I.V."/>
            <person name="Geiser D.M."/>
            <person name="Covert S.F."/>
            <person name="Temporini E."/>
            <person name="Vanetten H.D."/>
        </authorList>
    </citation>
    <scope>NUCLEOTIDE SEQUENCE [LARGE SCALE GENOMIC DNA]</scope>
    <source>
        <strain evidence="7">ATCC MYA-4622 / CBS 123669 / FGSC 9596 / NRRL 45880 / 77-13-4</strain>
    </source>
</reference>
<dbReference type="CDD" id="cd17352">
    <property type="entry name" value="MFS_MCT_SLC16"/>
    <property type="match status" value="1"/>
</dbReference>
<dbReference type="Proteomes" id="UP000005206">
    <property type="component" value="Chromosome 7"/>
</dbReference>
<keyword evidence="3" id="KW-0325">Glycoprotein</keyword>
<dbReference type="eggNOG" id="KOG2504">
    <property type="taxonomic scope" value="Eukaryota"/>
</dbReference>
<keyword evidence="4" id="KW-0472">Membrane</keyword>
<feature type="transmembrane region" description="Helical" evidence="4">
    <location>
        <begin position="72"/>
        <end position="90"/>
    </location>
</feature>
<keyword evidence="7" id="KW-1185">Reference proteome</keyword>
<dbReference type="VEuPathDB" id="FungiDB:NECHADRAFT_45511"/>
<dbReference type="AlphaFoldDB" id="C7YXC4"/>
<comment type="subcellular location">
    <subcellularLocation>
        <location evidence="1">Membrane</location>
        <topology evidence="1">Multi-pass membrane protein</topology>
    </subcellularLocation>
</comment>
<dbReference type="HOGENOM" id="CLU_001265_1_2_1"/>
<proteinExistence type="inferred from homology"/>
<sequence>MQLRRRGSRASPADEFRAGTVPTFPNGGYGWVCTAASAMINAHTWGLNSSYGVFLAHYLSVEYFAGATPLEYAFIGSLSISCALMVSPIATALTREIGARPTMLCGVVIHTAGLILASLATKALHLFFTQGILFGLGMGLLFSPAAAIVPQWFSTHRSLATSISASGSGLGGLIYSIASGAMIQKFGVPWTLRVLGIVAFVVNTLCACLVKDRSSAIGSTQLAFDTRLLRRPEFLLLLGFSWFSMLAYVILIFSLSNYATWIGLDPSKAALISALFNLGQGLGRPVIGYFSDQTGRLNMSILMTLFASLLSLAVWIPAKTYPVLVLFSIACGPVAGTFWATIGAVTAEVAGIQQVPTALNLVWLSIALPSLFSEPIALPIVSGTESYLGTQLFTGFMFLAAVACFLVVRGWKVNTPTDTRREFEEPVQEECLDDQSIRVGVAVNQEKFDGRAAMMSCFRWEKV</sequence>
<organism evidence="6 7">
    <name type="scientific">Fusarium vanettenii (strain ATCC MYA-4622 / CBS 123669 / FGSC 9596 / NRRL 45880 / 77-13-4)</name>
    <name type="common">Fusarium solani subsp. pisi</name>
    <dbReference type="NCBI Taxonomy" id="660122"/>
    <lineage>
        <taxon>Eukaryota</taxon>
        <taxon>Fungi</taxon>
        <taxon>Dikarya</taxon>
        <taxon>Ascomycota</taxon>
        <taxon>Pezizomycotina</taxon>
        <taxon>Sordariomycetes</taxon>
        <taxon>Hypocreomycetidae</taxon>
        <taxon>Hypocreales</taxon>
        <taxon>Nectriaceae</taxon>
        <taxon>Fusarium</taxon>
        <taxon>Fusarium solani species complex</taxon>
        <taxon>Fusarium vanettenii</taxon>
    </lineage>
</organism>
<dbReference type="RefSeq" id="XP_003049277.1">
    <property type="nucleotide sequence ID" value="XM_003049231.1"/>
</dbReference>
<gene>
    <name evidence="6" type="ORF">NECHADRAFT_45511</name>
</gene>
<keyword evidence="4" id="KW-0812">Transmembrane</keyword>
<dbReference type="InterPro" id="IPR036259">
    <property type="entry name" value="MFS_trans_sf"/>
</dbReference>
<protein>
    <recommendedName>
        <fullName evidence="5">Major facilitator superfamily (MFS) profile domain-containing protein</fullName>
    </recommendedName>
</protein>
<evidence type="ECO:0000259" key="5">
    <source>
        <dbReference type="PROSITE" id="PS50850"/>
    </source>
</evidence>
<feature type="transmembrane region" description="Helical" evidence="4">
    <location>
        <begin position="102"/>
        <end position="121"/>
    </location>
</feature>
<feature type="transmembrane region" description="Helical" evidence="4">
    <location>
        <begin position="45"/>
        <end position="66"/>
    </location>
</feature>
<dbReference type="OMA" id="TINCFTW"/>
<feature type="transmembrane region" description="Helical" evidence="4">
    <location>
        <begin position="234"/>
        <end position="255"/>
    </location>
</feature>
<feature type="transmembrane region" description="Helical" evidence="4">
    <location>
        <begin position="299"/>
        <end position="318"/>
    </location>
</feature>
<evidence type="ECO:0000313" key="6">
    <source>
        <dbReference type="EMBL" id="EEU43564.1"/>
    </source>
</evidence>
<dbReference type="InParanoid" id="C7YXC4"/>
<dbReference type="FunCoup" id="C7YXC4">
    <property type="interactions" value="147"/>
</dbReference>
<comment type="similarity">
    <text evidence="2">Belongs to the major facilitator superfamily. Monocarboxylate porter (TC 2.A.1.13) family.</text>
</comment>
<accession>C7YXC4</accession>
<dbReference type="PANTHER" id="PTHR11360">
    <property type="entry name" value="MONOCARBOXYLATE TRANSPORTER"/>
    <property type="match status" value="1"/>
</dbReference>
<feature type="domain" description="Major facilitator superfamily (MFS) profile" evidence="5">
    <location>
        <begin position="34"/>
        <end position="412"/>
    </location>
</feature>
<evidence type="ECO:0000256" key="3">
    <source>
        <dbReference type="ARBA" id="ARBA00023180"/>
    </source>
</evidence>
<dbReference type="SUPFAM" id="SSF103473">
    <property type="entry name" value="MFS general substrate transporter"/>
    <property type="match status" value="1"/>
</dbReference>
<dbReference type="GO" id="GO:0022857">
    <property type="term" value="F:transmembrane transporter activity"/>
    <property type="evidence" value="ECO:0007669"/>
    <property type="project" value="InterPro"/>
</dbReference>
<evidence type="ECO:0000256" key="2">
    <source>
        <dbReference type="ARBA" id="ARBA00006727"/>
    </source>
</evidence>
<feature type="transmembrane region" description="Helical" evidence="4">
    <location>
        <begin position="324"/>
        <end position="346"/>
    </location>
</feature>
<evidence type="ECO:0000256" key="4">
    <source>
        <dbReference type="SAM" id="Phobius"/>
    </source>
</evidence>
<keyword evidence="4" id="KW-1133">Transmembrane helix</keyword>
<dbReference type="PANTHER" id="PTHR11360:SF315">
    <property type="entry name" value="TRANSPORTER MCH2-RELATED"/>
    <property type="match status" value="1"/>
</dbReference>
<feature type="transmembrane region" description="Helical" evidence="4">
    <location>
        <begin position="159"/>
        <end position="178"/>
    </location>
</feature>
<evidence type="ECO:0000313" key="7">
    <source>
        <dbReference type="Proteomes" id="UP000005206"/>
    </source>
</evidence>
<dbReference type="KEGG" id="nhe:NECHADRAFT_45511"/>
<dbReference type="InterPro" id="IPR050327">
    <property type="entry name" value="Proton-linked_MCT"/>
</dbReference>
<feature type="transmembrane region" description="Helical" evidence="4">
    <location>
        <begin position="127"/>
        <end position="147"/>
    </location>
</feature>
<dbReference type="PROSITE" id="PS50850">
    <property type="entry name" value="MFS"/>
    <property type="match status" value="1"/>
</dbReference>
<dbReference type="Gene3D" id="1.20.1250.20">
    <property type="entry name" value="MFS general substrate transporter like domains"/>
    <property type="match status" value="2"/>
</dbReference>
<dbReference type="GeneID" id="9677092"/>
<dbReference type="EMBL" id="GG698902">
    <property type="protein sequence ID" value="EEU43564.1"/>
    <property type="molecule type" value="Genomic_DNA"/>
</dbReference>
<evidence type="ECO:0000256" key="1">
    <source>
        <dbReference type="ARBA" id="ARBA00004141"/>
    </source>
</evidence>
<name>C7YXC4_FUSV7</name>